<evidence type="ECO:0000313" key="2">
    <source>
        <dbReference type="EMBL" id="RUA22510.1"/>
    </source>
</evidence>
<name>A0A3S0Q171_9GAMM</name>
<organism evidence="2">
    <name type="scientific">Billgrantia gudaonensis</name>
    <dbReference type="NCBI Taxonomy" id="376427"/>
    <lineage>
        <taxon>Bacteria</taxon>
        <taxon>Pseudomonadati</taxon>
        <taxon>Pseudomonadota</taxon>
        <taxon>Gammaproteobacteria</taxon>
        <taxon>Oceanospirillales</taxon>
        <taxon>Halomonadaceae</taxon>
        <taxon>Billgrantia</taxon>
    </lineage>
</organism>
<feature type="transmembrane region" description="Helical" evidence="1">
    <location>
        <begin position="98"/>
        <end position="117"/>
    </location>
</feature>
<reference evidence="2" key="1">
    <citation type="submission" date="2018-12" db="EMBL/GenBank/DDBJ databases">
        <authorList>
            <person name="Jadhav K."/>
            <person name="Kushwaha B."/>
            <person name="Jadhav I."/>
        </authorList>
    </citation>
    <scope>NUCLEOTIDE SEQUENCE [LARGE SCALE GENOMIC DNA]</scope>
    <source>
        <strain evidence="2">SBS 10</strain>
    </source>
</reference>
<gene>
    <name evidence="2" type="ORF">DSL92_05505</name>
</gene>
<sequence length="133" mass="13969">MSPGGAVWLLLATGLAFLVLYLQQAGMILVAVRRRDNHFQLAFVALWQTLHRLPALIGLVVAGRRPPAPAAPAGIRPGLALRVFLGGFDLLRPERAASGVLAVPGVALPLTLLWAVVAGHPTFAGSSHCPSSR</sequence>
<dbReference type="EMBL" id="RXHI01000015">
    <property type="protein sequence ID" value="RUA22510.1"/>
    <property type="molecule type" value="Genomic_DNA"/>
</dbReference>
<proteinExistence type="predicted"/>
<keyword evidence="1" id="KW-1133">Transmembrane helix</keyword>
<dbReference type="AlphaFoldDB" id="A0A3S0Q171"/>
<protein>
    <submittedName>
        <fullName evidence="2">Uncharacterized protein</fullName>
    </submittedName>
</protein>
<feature type="transmembrane region" description="Helical" evidence="1">
    <location>
        <begin position="6"/>
        <end position="32"/>
    </location>
</feature>
<keyword evidence="1" id="KW-0472">Membrane</keyword>
<accession>A0A3S0Q171</accession>
<comment type="caution">
    <text evidence="2">The sequence shown here is derived from an EMBL/GenBank/DDBJ whole genome shotgun (WGS) entry which is preliminary data.</text>
</comment>
<keyword evidence="1" id="KW-0812">Transmembrane</keyword>
<evidence type="ECO:0000256" key="1">
    <source>
        <dbReference type="SAM" id="Phobius"/>
    </source>
</evidence>